<reference evidence="4" key="1">
    <citation type="journal article" date="2009" name="Appl. Environ. Microbiol.">
        <title>Complete genome sequence of the chemolithoautotrophic marine magnetotactic coccus strain MC-1.</title>
        <authorList>
            <person name="Schubbe S."/>
            <person name="Williams T.J."/>
            <person name="Xie G."/>
            <person name="Kiss H.E."/>
            <person name="Brettin T.S."/>
            <person name="Martinez D."/>
            <person name="Ross C.A."/>
            <person name="Schuler D."/>
            <person name="Cox B.L."/>
            <person name="Nealson K.H."/>
            <person name="Bazylinski D.A."/>
        </authorList>
    </citation>
    <scope>NUCLEOTIDE SEQUENCE [LARGE SCALE GENOMIC DNA]</scope>
    <source>
        <strain evidence="4">ATCC BAA-1437 / JCM 17883 / MC-1</strain>
    </source>
</reference>
<organism evidence="3 4">
    <name type="scientific">Magnetococcus marinus (strain ATCC BAA-1437 / JCM 17883 / MC-1)</name>
    <dbReference type="NCBI Taxonomy" id="156889"/>
    <lineage>
        <taxon>Bacteria</taxon>
        <taxon>Pseudomonadati</taxon>
        <taxon>Pseudomonadota</taxon>
        <taxon>Magnetococcia</taxon>
        <taxon>Magnetococcales</taxon>
        <taxon>Magnetococcaceae</taxon>
        <taxon>Magnetococcus</taxon>
    </lineage>
</organism>
<gene>
    <name evidence="3" type="ordered locus">Mmc1_0956</name>
</gene>
<dbReference type="EMBL" id="CP000471">
    <property type="protein sequence ID" value="ABK43474.1"/>
    <property type="molecule type" value="Genomic_DNA"/>
</dbReference>
<dbReference type="InterPro" id="IPR052026">
    <property type="entry name" value="ExeA_AAA_ATPase_DNA-bind"/>
</dbReference>
<dbReference type="InterPro" id="IPR049945">
    <property type="entry name" value="AAA_22"/>
</dbReference>
<proteinExistence type="predicted"/>
<dbReference type="PANTHER" id="PTHR35894:SF1">
    <property type="entry name" value="PHOSPHORIBULOKINASE _ URIDINE KINASE FAMILY"/>
    <property type="match status" value="1"/>
</dbReference>
<dbReference type="SUPFAM" id="SSF52540">
    <property type="entry name" value="P-loop containing nucleoside triphosphate hydrolases"/>
    <property type="match status" value="1"/>
</dbReference>
<dbReference type="PANTHER" id="PTHR35894">
    <property type="entry name" value="GENERAL SECRETION PATHWAY PROTEIN A-RELATED"/>
    <property type="match status" value="1"/>
</dbReference>
<dbReference type="KEGG" id="mgm:Mmc1_0956"/>
<dbReference type="Pfam" id="PF13401">
    <property type="entry name" value="AAA_22"/>
    <property type="match status" value="1"/>
</dbReference>
<evidence type="ECO:0000313" key="4">
    <source>
        <dbReference type="Proteomes" id="UP000002586"/>
    </source>
</evidence>
<dbReference type="HOGENOM" id="CLU_453297_0_0_5"/>
<accession>A0L681</accession>
<dbReference type="Pfam" id="PF05036">
    <property type="entry name" value="SPOR"/>
    <property type="match status" value="1"/>
</dbReference>
<feature type="domain" description="SPOR" evidence="1">
    <location>
        <begin position="528"/>
        <end position="597"/>
    </location>
</feature>
<feature type="domain" description="ORC1/DEAH AAA+ ATPase" evidence="2">
    <location>
        <begin position="38"/>
        <end position="171"/>
    </location>
</feature>
<dbReference type="RefSeq" id="WP_011712631.1">
    <property type="nucleotide sequence ID" value="NC_008576.1"/>
</dbReference>
<dbReference type="GO" id="GO:0016887">
    <property type="term" value="F:ATP hydrolysis activity"/>
    <property type="evidence" value="ECO:0007669"/>
    <property type="project" value="InterPro"/>
</dbReference>
<dbReference type="STRING" id="156889.Mmc1_0956"/>
<dbReference type="eggNOG" id="COG3267">
    <property type="taxonomic scope" value="Bacteria"/>
</dbReference>
<keyword evidence="4" id="KW-1185">Reference proteome</keyword>
<dbReference type="GO" id="GO:0042834">
    <property type="term" value="F:peptidoglycan binding"/>
    <property type="evidence" value="ECO:0007669"/>
    <property type="project" value="InterPro"/>
</dbReference>
<dbReference type="InterPro" id="IPR007730">
    <property type="entry name" value="SPOR-like_dom"/>
</dbReference>
<name>A0L681_MAGMM</name>
<evidence type="ECO:0000259" key="1">
    <source>
        <dbReference type="Pfam" id="PF05036"/>
    </source>
</evidence>
<dbReference type="Proteomes" id="UP000002586">
    <property type="component" value="Chromosome"/>
</dbReference>
<sequence length="602" mass="65534">MTHGGAQEAGTESVAGPVWYPAHHFEKCRLALLEGLQQGQRVITLTGAPGVGKSYLLSQLHDWVPPHSGCLLVENPGQPNDTFIHEIAADLAVQQRYHNINSPLWQDGRALVAAIHVHLQAGFGLVLAIDQAHLLKGDNLRLVQHILAIEPVNGVMVQLVLSGRRHLHEQLQLPDYDFLGNEVEQRLRLGPFDSHDVEGYVAYLLKRLELDEHYQFTPAAFKVLARYGGDNPRKLNRLVNQIMIKARQWQVTRIDNRTIHEALAGEHENWRWKSIGGGLKGLRWVALPLLGFIAGQLLPLPLFEAWQGRDPTGQQNREAPLNQPVVPAERYPYATPTRPLLDVEKVAIPKMPDSKPAQLPLPQETDDLLPPLAQVKVVPPPRMAAQLDGEHGSPVGFVKPAPLAVQAASQGKRQGESPAKRAVAAQQKALPTLAGTATKEAHKGEVAAVPNPQPGKQAVPPIALLSYQVSNIGGGQEPINLAKAIGAPQGAVVPEFEQESGVAAQEKIPVTDGGFVLEASGGHTLDRPYVLQFGTVSKILYADVLADKVRQAGVEPFIHSSQRDGQTLYSVRLAFVSMDEAKAKMQSLDLSHGLTPILLVIK</sequence>
<evidence type="ECO:0000259" key="2">
    <source>
        <dbReference type="Pfam" id="PF13401"/>
    </source>
</evidence>
<reference evidence="3 4" key="2">
    <citation type="journal article" date="2012" name="Int. J. Syst. Evol. Microbiol.">
        <title>Magnetococcus marinus gen. nov., sp. nov., a marine, magnetotactic bacterium that represents a novel lineage (Magnetococcaceae fam. nov.; Magnetococcales ord. nov.) at the base of the Alphaproteobacteria.</title>
        <authorList>
            <person name="Bazylinski D.A."/>
            <person name="Williams T.J."/>
            <person name="Lefevre C.T."/>
            <person name="Berg R.J."/>
            <person name="Zhang C.L."/>
            <person name="Bowser S.S."/>
            <person name="Dean A.J."/>
            <person name="Beveridge T.J."/>
        </authorList>
    </citation>
    <scope>NUCLEOTIDE SEQUENCE [LARGE SCALE GENOMIC DNA]</scope>
    <source>
        <strain evidence="4">ATCC BAA-1437 / JCM 17883 / MC-1</strain>
    </source>
</reference>
<dbReference type="OrthoDB" id="7828921at2"/>
<dbReference type="InterPro" id="IPR027417">
    <property type="entry name" value="P-loop_NTPase"/>
</dbReference>
<evidence type="ECO:0000313" key="3">
    <source>
        <dbReference type="EMBL" id="ABK43474.1"/>
    </source>
</evidence>
<dbReference type="AlphaFoldDB" id="A0L681"/>
<protein>
    <submittedName>
        <fullName evidence="3">Sporulation domain protein</fullName>
    </submittedName>
</protein>